<reference evidence="3 4" key="1">
    <citation type="submission" date="2023-07" db="EMBL/GenBank/DDBJ databases">
        <title>Sorghum-associated microbial communities from plants grown in Nebraska, USA.</title>
        <authorList>
            <person name="Schachtman D."/>
        </authorList>
    </citation>
    <scope>NUCLEOTIDE SEQUENCE [LARGE SCALE GENOMIC DNA]</scope>
    <source>
        <strain evidence="3 4">4256</strain>
    </source>
</reference>
<evidence type="ECO:0000259" key="2">
    <source>
        <dbReference type="Pfam" id="PF26604"/>
    </source>
</evidence>
<evidence type="ECO:0000313" key="3">
    <source>
        <dbReference type="EMBL" id="MDR7153882.1"/>
    </source>
</evidence>
<comment type="caution">
    <text evidence="3">The sequence shown here is derived from an EMBL/GenBank/DDBJ whole genome shotgun (WGS) entry which is preliminary data.</text>
</comment>
<dbReference type="InterPro" id="IPR058058">
    <property type="entry name" value="CBU_0592-like"/>
</dbReference>
<keyword evidence="1" id="KW-0472">Membrane</keyword>
<keyword evidence="1" id="KW-0812">Transmembrane</keyword>
<feature type="transmembrane region" description="Helical" evidence="1">
    <location>
        <begin position="56"/>
        <end position="74"/>
    </location>
</feature>
<evidence type="ECO:0000313" key="4">
    <source>
        <dbReference type="Proteomes" id="UP001267638"/>
    </source>
</evidence>
<keyword evidence="1" id="KW-1133">Transmembrane helix</keyword>
<feature type="domain" description="CBU-0592-like" evidence="2">
    <location>
        <begin position="7"/>
        <end position="79"/>
    </location>
</feature>
<dbReference type="EMBL" id="JAVDWV010000003">
    <property type="protein sequence ID" value="MDR7153882.1"/>
    <property type="molecule type" value="Genomic_DNA"/>
</dbReference>
<dbReference type="Pfam" id="PF26604">
    <property type="entry name" value="CBU_0592"/>
    <property type="match status" value="1"/>
</dbReference>
<sequence>MTFDWANIIGLAGSAMMVVAYAYSNIAKQMNFVFFNLLNLVGSLLLIWSLTVHFNLASMALEIVWTLIALLGLVKAMKRKSA</sequence>
<dbReference type="NCBIfam" id="NF047864">
    <property type="entry name" value="CBU_0592_membra"/>
    <property type="match status" value="1"/>
</dbReference>
<feature type="transmembrane region" description="Helical" evidence="1">
    <location>
        <begin position="6"/>
        <end position="23"/>
    </location>
</feature>
<name>A0ABU1WX41_SPHXE</name>
<gene>
    <name evidence="3" type="ORF">J2W40_000685</name>
</gene>
<keyword evidence="4" id="KW-1185">Reference proteome</keyword>
<proteinExistence type="predicted"/>
<feature type="transmembrane region" description="Helical" evidence="1">
    <location>
        <begin position="30"/>
        <end position="50"/>
    </location>
</feature>
<protein>
    <recommendedName>
        <fullName evidence="2">CBU-0592-like domain-containing protein</fullName>
    </recommendedName>
</protein>
<dbReference type="Proteomes" id="UP001267638">
    <property type="component" value="Unassembled WGS sequence"/>
</dbReference>
<organism evidence="3 4">
    <name type="scientific">Sphingobium xenophagum</name>
    <dbReference type="NCBI Taxonomy" id="121428"/>
    <lineage>
        <taxon>Bacteria</taxon>
        <taxon>Pseudomonadati</taxon>
        <taxon>Pseudomonadota</taxon>
        <taxon>Alphaproteobacteria</taxon>
        <taxon>Sphingomonadales</taxon>
        <taxon>Sphingomonadaceae</taxon>
        <taxon>Sphingobium</taxon>
    </lineage>
</organism>
<dbReference type="RefSeq" id="WP_037480075.1">
    <property type="nucleotide sequence ID" value="NZ_JAVDWV010000003.1"/>
</dbReference>
<accession>A0ABU1WX41</accession>
<evidence type="ECO:0000256" key="1">
    <source>
        <dbReference type="SAM" id="Phobius"/>
    </source>
</evidence>